<name>A0ACB7W3G8_DIOAL</name>
<comment type="caution">
    <text evidence="1">The sequence shown here is derived from an EMBL/GenBank/DDBJ whole genome shotgun (WGS) entry which is preliminary data.</text>
</comment>
<accession>A0ACB7W3G8</accession>
<reference evidence="2" key="1">
    <citation type="journal article" date="2022" name="Nat. Commun.">
        <title>Chromosome evolution and the genetic basis of agronomically important traits in greater yam.</title>
        <authorList>
            <person name="Bredeson J.V."/>
            <person name="Lyons J.B."/>
            <person name="Oniyinde I.O."/>
            <person name="Okereke N.R."/>
            <person name="Kolade O."/>
            <person name="Nnabue I."/>
            <person name="Nwadili C.O."/>
            <person name="Hribova E."/>
            <person name="Parker M."/>
            <person name="Nwogha J."/>
            <person name="Shu S."/>
            <person name="Carlson J."/>
            <person name="Kariba R."/>
            <person name="Muthemba S."/>
            <person name="Knop K."/>
            <person name="Barton G.J."/>
            <person name="Sherwood A.V."/>
            <person name="Lopez-Montes A."/>
            <person name="Asiedu R."/>
            <person name="Jamnadass R."/>
            <person name="Muchugi A."/>
            <person name="Goodstein D."/>
            <person name="Egesi C.N."/>
            <person name="Featherston J."/>
            <person name="Asfaw A."/>
            <person name="Simpson G.G."/>
            <person name="Dolezel J."/>
            <person name="Hendre P.S."/>
            <person name="Van Deynze A."/>
            <person name="Kumar P.L."/>
            <person name="Obidiegwu J.E."/>
            <person name="Bhattacharjee R."/>
            <person name="Rokhsar D.S."/>
        </authorList>
    </citation>
    <scope>NUCLEOTIDE SEQUENCE [LARGE SCALE GENOMIC DNA]</scope>
    <source>
        <strain evidence="2">cv. TDa95/00328</strain>
    </source>
</reference>
<dbReference type="EMBL" id="CM037015">
    <property type="protein sequence ID" value="KAH7681950.1"/>
    <property type="molecule type" value="Genomic_DNA"/>
</dbReference>
<evidence type="ECO:0000313" key="1">
    <source>
        <dbReference type="EMBL" id="KAH7681950.1"/>
    </source>
</evidence>
<dbReference type="Proteomes" id="UP000827976">
    <property type="component" value="Chromosome 5"/>
</dbReference>
<organism evidence="1 2">
    <name type="scientific">Dioscorea alata</name>
    <name type="common">Purple yam</name>
    <dbReference type="NCBI Taxonomy" id="55571"/>
    <lineage>
        <taxon>Eukaryota</taxon>
        <taxon>Viridiplantae</taxon>
        <taxon>Streptophyta</taxon>
        <taxon>Embryophyta</taxon>
        <taxon>Tracheophyta</taxon>
        <taxon>Spermatophyta</taxon>
        <taxon>Magnoliopsida</taxon>
        <taxon>Liliopsida</taxon>
        <taxon>Dioscoreales</taxon>
        <taxon>Dioscoreaceae</taxon>
        <taxon>Dioscorea</taxon>
    </lineage>
</organism>
<keyword evidence="2" id="KW-1185">Reference proteome</keyword>
<gene>
    <name evidence="1" type="ORF">IHE45_05G090800</name>
</gene>
<evidence type="ECO:0000313" key="2">
    <source>
        <dbReference type="Proteomes" id="UP000827976"/>
    </source>
</evidence>
<proteinExistence type="predicted"/>
<protein>
    <submittedName>
        <fullName evidence="1">Zinc finger NHR/GATA-type protein</fullName>
    </submittedName>
</protein>
<sequence>MALQTTHVLSLSNWSLIPFTTHCLSVFLIYLSLFSPSPLFFALQLFLMTPISPTKLNQDNQSDHHLFNPRTPSFSCTIFFKTLQDQAASGSDHTNHDHHHHHHQQKKKDDLLTHQSSMNNTCDDQCSRDHEEDTNKSTKWMSSTMKLMRKMTNQESISNSPTGCNTFIRVCSDCNTTKTPLWRSGPQGPKSLCNACGIRQRKARRAMAAAAVAGDTGIIPTDTLKKVKKQKGSNADQSMPFKKRCKILSSQENDKKKHWFELSKSLSLYSVHPQDERDAAILLMALSYGLICG</sequence>